<dbReference type="Pfam" id="PF00356">
    <property type="entry name" value="LacI"/>
    <property type="match status" value="1"/>
</dbReference>
<gene>
    <name evidence="6" type="ORF">ACFPM4_13335</name>
</gene>
<evidence type="ECO:0000259" key="4">
    <source>
        <dbReference type="PROSITE" id="PS50932"/>
    </source>
</evidence>
<dbReference type="RefSeq" id="WP_382352622.1">
    <property type="nucleotide sequence ID" value="NZ_JBHSMC010000016.1"/>
</dbReference>
<dbReference type="SMART" id="SM00354">
    <property type="entry name" value="HTH_LACI"/>
    <property type="match status" value="1"/>
</dbReference>
<dbReference type="GO" id="GO:0003677">
    <property type="term" value="F:DNA binding"/>
    <property type="evidence" value="ECO:0007669"/>
    <property type="project" value="UniProtKB-KW"/>
</dbReference>
<dbReference type="InterPro" id="IPR001387">
    <property type="entry name" value="Cro/C1-type_HTH"/>
</dbReference>
<protein>
    <submittedName>
        <fullName evidence="6">LacI family DNA-binding transcriptional regulator</fullName>
    </submittedName>
</protein>
<evidence type="ECO:0000256" key="2">
    <source>
        <dbReference type="ARBA" id="ARBA00023125"/>
    </source>
</evidence>
<keyword evidence="1" id="KW-0805">Transcription regulation</keyword>
<dbReference type="CDD" id="cd01392">
    <property type="entry name" value="HTH_LacI"/>
    <property type="match status" value="1"/>
</dbReference>
<feature type="domain" description="HTH cro/C1-type" evidence="5">
    <location>
        <begin position="2"/>
        <end position="51"/>
    </location>
</feature>
<dbReference type="PANTHER" id="PTHR30146:SF109">
    <property type="entry name" value="HTH-TYPE TRANSCRIPTIONAL REGULATOR GALS"/>
    <property type="match status" value="1"/>
</dbReference>
<dbReference type="Gene3D" id="1.10.260.40">
    <property type="entry name" value="lambda repressor-like DNA-binding domains"/>
    <property type="match status" value="1"/>
</dbReference>
<dbReference type="PANTHER" id="PTHR30146">
    <property type="entry name" value="LACI-RELATED TRANSCRIPTIONAL REPRESSOR"/>
    <property type="match status" value="1"/>
</dbReference>
<keyword evidence="7" id="KW-1185">Reference proteome</keyword>
<evidence type="ECO:0000256" key="3">
    <source>
        <dbReference type="ARBA" id="ARBA00023163"/>
    </source>
</evidence>
<dbReference type="CDD" id="cd06294">
    <property type="entry name" value="PBP1_MalR-like"/>
    <property type="match status" value="1"/>
</dbReference>
<accession>A0ABW0LKB0</accession>
<evidence type="ECO:0000259" key="5">
    <source>
        <dbReference type="PROSITE" id="PS50943"/>
    </source>
</evidence>
<keyword evidence="3" id="KW-0804">Transcription</keyword>
<dbReference type="InterPro" id="IPR000843">
    <property type="entry name" value="HTH_LacI"/>
</dbReference>
<dbReference type="Gene3D" id="3.40.50.2300">
    <property type="match status" value="2"/>
</dbReference>
<dbReference type="InterPro" id="IPR010982">
    <property type="entry name" value="Lambda_DNA-bd_dom_sf"/>
</dbReference>
<evidence type="ECO:0000313" key="7">
    <source>
        <dbReference type="Proteomes" id="UP001596147"/>
    </source>
</evidence>
<dbReference type="SUPFAM" id="SSF53822">
    <property type="entry name" value="Periplasmic binding protein-like I"/>
    <property type="match status" value="1"/>
</dbReference>
<dbReference type="Proteomes" id="UP001596147">
    <property type="component" value="Unassembled WGS sequence"/>
</dbReference>
<proteinExistence type="predicted"/>
<dbReference type="EMBL" id="JBHSMC010000016">
    <property type="protein sequence ID" value="MFC5465730.1"/>
    <property type="molecule type" value="Genomic_DNA"/>
</dbReference>
<dbReference type="PRINTS" id="PR00036">
    <property type="entry name" value="HTHLACI"/>
</dbReference>
<dbReference type="InterPro" id="IPR028082">
    <property type="entry name" value="Peripla_BP_I"/>
</dbReference>
<dbReference type="PROSITE" id="PS50932">
    <property type="entry name" value="HTH_LACI_2"/>
    <property type="match status" value="1"/>
</dbReference>
<dbReference type="SUPFAM" id="SSF47413">
    <property type="entry name" value="lambda repressor-like DNA-binding domains"/>
    <property type="match status" value="1"/>
</dbReference>
<comment type="caution">
    <text evidence="6">The sequence shown here is derived from an EMBL/GenBank/DDBJ whole genome shotgun (WGS) entry which is preliminary data.</text>
</comment>
<evidence type="ECO:0000256" key="1">
    <source>
        <dbReference type="ARBA" id="ARBA00023015"/>
    </source>
</evidence>
<keyword evidence="2 6" id="KW-0238">DNA-binding</keyword>
<evidence type="ECO:0000313" key="6">
    <source>
        <dbReference type="EMBL" id="MFC5465730.1"/>
    </source>
</evidence>
<dbReference type="PROSITE" id="PS00356">
    <property type="entry name" value="HTH_LACI_1"/>
    <property type="match status" value="1"/>
</dbReference>
<reference evidence="7" key="1">
    <citation type="journal article" date="2019" name="Int. J. Syst. Evol. Microbiol.">
        <title>The Global Catalogue of Microorganisms (GCM) 10K type strain sequencing project: providing services to taxonomists for standard genome sequencing and annotation.</title>
        <authorList>
            <consortium name="The Broad Institute Genomics Platform"/>
            <consortium name="The Broad Institute Genome Sequencing Center for Infectious Disease"/>
            <person name="Wu L."/>
            <person name="Ma J."/>
        </authorList>
    </citation>
    <scope>NUCLEOTIDE SEQUENCE [LARGE SCALE GENOMIC DNA]</scope>
    <source>
        <strain evidence="7">CGMCC 1.12237</strain>
    </source>
</reference>
<organism evidence="6 7">
    <name type="scientific">Lederbergia graminis</name>
    <dbReference type="NCBI Taxonomy" id="735518"/>
    <lineage>
        <taxon>Bacteria</taxon>
        <taxon>Bacillati</taxon>
        <taxon>Bacillota</taxon>
        <taxon>Bacilli</taxon>
        <taxon>Bacillales</taxon>
        <taxon>Bacillaceae</taxon>
        <taxon>Lederbergia</taxon>
    </lineage>
</organism>
<name>A0ABW0LKB0_9BACI</name>
<dbReference type="Pfam" id="PF13377">
    <property type="entry name" value="Peripla_BP_3"/>
    <property type="match status" value="1"/>
</dbReference>
<dbReference type="PROSITE" id="PS50943">
    <property type="entry name" value="HTH_CROC1"/>
    <property type="match status" value="1"/>
</dbReference>
<sequence length="339" mass="37846">MGVTIKDVAKKAGVSTSTVSRVISDHPKITEKTKQKVRKVMEELQFHINENARNLVQKSTKTIGIVMKSSARESFHDPFFPEVLRGISALCHNQDFSISLTTGESEDAIYQDVIKMVQGKKVDGIIVSYSKQDDKVVPYLLEYGIPFVVIGKPLGEANNITYVDNDNVKASREAAEFLINRGHKKIGYIGGSLKFEVSKYRLQGFKEAVLLNQLNLTEDYMKNPESPELIGKAVQELMALNEPPTGIVAIDDLTALNSMLALREQHVNVPEDVSLVSFNNTIVSEFSNPPLTSIDTQIYQLGYEAARCLIEEISQPSLYKRSIIIPTIMVERETTKPLR</sequence>
<dbReference type="InterPro" id="IPR046335">
    <property type="entry name" value="LacI/GalR-like_sensor"/>
</dbReference>
<feature type="domain" description="HTH lacI-type" evidence="4">
    <location>
        <begin position="3"/>
        <end position="57"/>
    </location>
</feature>